<dbReference type="Proteomes" id="UP000309676">
    <property type="component" value="Unassembled WGS sequence"/>
</dbReference>
<dbReference type="InterPro" id="IPR023203">
    <property type="entry name" value="TTHA0068_sf"/>
</dbReference>
<dbReference type="OrthoDB" id="165483at2"/>
<dbReference type="PANTHER" id="PTHR34796:SF1">
    <property type="entry name" value="EXPRESSED PROTEIN"/>
    <property type="match status" value="1"/>
</dbReference>
<accession>A0A5R9GEM0</accession>
<evidence type="ECO:0000313" key="1">
    <source>
        <dbReference type="EMBL" id="TLS54231.1"/>
    </source>
</evidence>
<evidence type="ECO:0000313" key="2">
    <source>
        <dbReference type="Proteomes" id="UP000309676"/>
    </source>
</evidence>
<comment type="caution">
    <text evidence="1">The sequence shown here is derived from an EMBL/GenBank/DDBJ whole genome shotgun (WGS) entry which is preliminary data.</text>
</comment>
<reference evidence="1 2" key="1">
    <citation type="submission" date="2019-05" db="EMBL/GenBank/DDBJ databases">
        <authorList>
            <person name="Narsing Rao M.P."/>
            <person name="Li W.J."/>
        </authorList>
    </citation>
    <scope>NUCLEOTIDE SEQUENCE [LARGE SCALE GENOMIC DNA]</scope>
    <source>
        <strain evidence="1 2">SYSU_K30003</strain>
    </source>
</reference>
<dbReference type="PANTHER" id="PTHR34796">
    <property type="entry name" value="EXPRESSED PROTEIN"/>
    <property type="match status" value="1"/>
</dbReference>
<dbReference type="Pfam" id="PF03745">
    <property type="entry name" value="DUF309"/>
    <property type="match status" value="1"/>
</dbReference>
<sequence length="149" mass="16545">MTTAGTGAGGGASPAYDPLYVAFVAYFNRERDYFECHEVMEQLWLEEARDPLYQGLLQVAVGLYHHRNGNIDGGVKLLSAAIRKLEGNEAIVLGIRLDRLLADAKSHLERLLRHEETPFPFRDLDIDIVDPALVAAVEAFVPGEEEEHA</sequence>
<dbReference type="Gene3D" id="1.10.3450.10">
    <property type="entry name" value="TTHA0068-like"/>
    <property type="match status" value="1"/>
</dbReference>
<dbReference type="SUPFAM" id="SSF140663">
    <property type="entry name" value="TTHA0068-like"/>
    <property type="match status" value="1"/>
</dbReference>
<proteinExistence type="predicted"/>
<keyword evidence="2" id="KW-1185">Reference proteome</keyword>
<gene>
    <name evidence="1" type="ORF">FE782_02475</name>
</gene>
<dbReference type="InterPro" id="IPR005500">
    <property type="entry name" value="DUF309"/>
</dbReference>
<name>A0A5R9GEM0_9BACL</name>
<dbReference type="AlphaFoldDB" id="A0A5R9GEM0"/>
<dbReference type="EMBL" id="VCIW01000001">
    <property type="protein sequence ID" value="TLS54231.1"/>
    <property type="molecule type" value="Genomic_DNA"/>
</dbReference>
<protein>
    <submittedName>
        <fullName evidence="1">DUF309 domain-containing protein</fullName>
    </submittedName>
</protein>
<organism evidence="1 2">
    <name type="scientific">Paenibacillus antri</name>
    <dbReference type="NCBI Taxonomy" id="2582848"/>
    <lineage>
        <taxon>Bacteria</taxon>
        <taxon>Bacillati</taxon>
        <taxon>Bacillota</taxon>
        <taxon>Bacilli</taxon>
        <taxon>Bacillales</taxon>
        <taxon>Paenibacillaceae</taxon>
        <taxon>Paenibacillus</taxon>
    </lineage>
</organism>
<dbReference type="RefSeq" id="WP_138192143.1">
    <property type="nucleotide sequence ID" value="NZ_VCIW01000001.1"/>
</dbReference>